<keyword evidence="1" id="KW-0812">Transmembrane</keyword>
<comment type="caution">
    <text evidence="2">The sequence shown here is derived from an EMBL/GenBank/DDBJ whole genome shotgun (WGS) entry which is preliminary data.</text>
</comment>
<name>A0A1Y2HEN9_9FUNG</name>
<gene>
    <name evidence="2" type="ORF">BCR44DRAFT_75860</name>
</gene>
<reference evidence="2 3" key="1">
    <citation type="submission" date="2016-07" db="EMBL/GenBank/DDBJ databases">
        <title>Pervasive Adenine N6-methylation of Active Genes in Fungi.</title>
        <authorList>
            <consortium name="DOE Joint Genome Institute"/>
            <person name="Mondo S.J."/>
            <person name="Dannebaum R.O."/>
            <person name="Kuo R.C."/>
            <person name="Labutti K."/>
            <person name="Haridas S."/>
            <person name="Kuo A."/>
            <person name="Salamov A."/>
            <person name="Ahrendt S.R."/>
            <person name="Lipzen A."/>
            <person name="Sullivan W."/>
            <person name="Andreopoulos W.B."/>
            <person name="Clum A."/>
            <person name="Lindquist E."/>
            <person name="Daum C."/>
            <person name="Ramamoorthy G.K."/>
            <person name="Gryganskyi A."/>
            <person name="Culley D."/>
            <person name="Magnuson J.K."/>
            <person name="James T.Y."/>
            <person name="O'Malley M.A."/>
            <person name="Stajich J.E."/>
            <person name="Spatafora J.W."/>
            <person name="Visel A."/>
            <person name="Grigoriev I.V."/>
        </authorList>
    </citation>
    <scope>NUCLEOTIDE SEQUENCE [LARGE SCALE GENOMIC DNA]</scope>
    <source>
        <strain evidence="2 3">PL171</strain>
    </source>
</reference>
<feature type="non-terminal residue" evidence="2">
    <location>
        <position position="105"/>
    </location>
</feature>
<dbReference type="EMBL" id="MCFL01000039">
    <property type="protein sequence ID" value="ORZ33047.1"/>
    <property type="molecule type" value="Genomic_DNA"/>
</dbReference>
<dbReference type="Proteomes" id="UP000193411">
    <property type="component" value="Unassembled WGS sequence"/>
</dbReference>
<accession>A0A1Y2HEN9</accession>
<organism evidence="2 3">
    <name type="scientific">Catenaria anguillulae PL171</name>
    <dbReference type="NCBI Taxonomy" id="765915"/>
    <lineage>
        <taxon>Eukaryota</taxon>
        <taxon>Fungi</taxon>
        <taxon>Fungi incertae sedis</taxon>
        <taxon>Blastocladiomycota</taxon>
        <taxon>Blastocladiomycetes</taxon>
        <taxon>Blastocladiales</taxon>
        <taxon>Catenariaceae</taxon>
        <taxon>Catenaria</taxon>
    </lineage>
</organism>
<evidence type="ECO:0000256" key="1">
    <source>
        <dbReference type="SAM" id="Phobius"/>
    </source>
</evidence>
<protein>
    <submittedName>
        <fullName evidence="2">Uncharacterized protein</fullName>
    </submittedName>
</protein>
<evidence type="ECO:0000313" key="2">
    <source>
        <dbReference type="EMBL" id="ORZ33047.1"/>
    </source>
</evidence>
<keyword evidence="1" id="KW-1133">Transmembrane helix</keyword>
<proteinExistence type="predicted"/>
<dbReference type="AlphaFoldDB" id="A0A1Y2HEN9"/>
<keyword evidence="1" id="KW-0472">Membrane</keyword>
<evidence type="ECO:0000313" key="3">
    <source>
        <dbReference type="Proteomes" id="UP000193411"/>
    </source>
</evidence>
<feature type="transmembrane region" description="Helical" evidence="1">
    <location>
        <begin position="67"/>
        <end position="88"/>
    </location>
</feature>
<sequence>MDPSSGYPLQTTIDNLTPPKVVAANTVNLANYRLACWESQFAIGQGQELVFAEAGLAKWYSPQLSRLLISAIYLHGIVTVCILITSYIQQLHLPSFQTHPWRKLP</sequence>
<keyword evidence="3" id="KW-1185">Reference proteome</keyword>